<organism evidence="1 2">
    <name type="scientific">Pseudonocardia dioxanivorans (strain ATCC 55486 / DSM 44775 / JCM 13855 / CB1190)</name>
    <dbReference type="NCBI Taxonomy" id="675635"/>
    <lineage>
        <taxon>Bacteria</taxon>
        <taxon>Bacillati</taxon>
        <taxon>Actinomycetota</taxon>
        <taxon>Actinomycetes</taxon>
        <taxon>Pseudonocardiales</taxon>
        <taxon>Pseudonocardiaceae</taxon>
        <taxon>Pseudonocardia</taxon>
    </lineage>
</organism>
<dbReference type="KEGG" id="pdx:Psed_4047"/>
<dbReference type="AlphaFoldDB" id="F4CRK2"/>
<dbReference type="HOGENOM" id="CLU_3383420_0_0_11"/>
<name>F4CRK2_PSEUX</name>
<evidence type="ECO:0000313" key="1">
    <source>
        <dbReference type="EMBL" id="AEA26210.1"/>
    </source>
</evidence>
<dbReference type="Proteomes" id="UP000007809">
    <property type="component" value="Chromosome"/>
</dbReference>
<gene>
    <name evidence="1" type="ordered locus">Psed_4047</name>
</gene>
<keyword evidence="2" id="KW-1185">Reference proteome</keyword>
<accession>F4CRK2</accession>
<dbReference type="STRING" id="675635.Psed_4047"/>
<sequence length="33" mass="3763">MKKLRRRLGSAVNGLVEGLSVVAGWNRGNRRRR</sequence>
<proteinExistence type="predicted"/>
<dbReference type="EMBL" id="CP002593">
    <property type="protein sequence ID" value="AEA26210.1"/>
    <property type="molecule type" value="Genomic_DNA"/>
</dbReference>
<protein>
    <submittedName>
        <fullName evidence="1">Uncharacterized protein</fullName>
    </submittedName>
</protein>
<evidence type="ECO:0000313" key="2">
    <source>
        <dbReference type="Proteomes" id="UP000007809"/>
    </source>
</evidence>
<reference evidence="1 2" key="1">
    <citation type="journal article" date="2011" name="J. Bacteriol.">
        <title>Genome sequence of the 1,4-dioxane-degrading Pseudonocardia dioxanivorans strain CB1190.</title>
        <authorList>
            <person name="Sales C.M."/>
            <person name="Mahendra S."/>
            <person name="Grostern A."/>
            <person name="Parales R.E."/>
            <person name="Goodwin L.A."/>
            <person name="Woyke T."/>
            <person name="Nolan M."/>
            <person name="Lapidus A."/>
            <person name="Chertkov O."/>
            <person name="Ovchinnikova G."/>
            <person name="Sczyrba A."/>
            <person name="Alvarez-Cohen L."/>
        </authorList>
    </citation>
    <scope>NUCLEOTIDE SEQUENCE [LARGE SCALE GENOMIC DNA]</scope>
    <source>
        <strain evidence="2">ATCC 55486 / DSM 44775 / JCM 13855 / CB1190</strain>
    </source>
</reference>